<dbReference type="GO" id="GO:0051213">
    <property type="term" value="F:dioxygenase activity"/>
    <property type="evidence" value="ECO:0007669"/>
    <property type="project" value="InterPro"/>
</dbReference>
<evidence type="ECO:0000256" key="4">
    <source>
        <dbReference type="PROSITE-ProRule" id="PRU01343"/>
    </source>
</evidence>
<keyword evidence="2 4" id="KW-0863">Zinc-finger</keyword>
<feature type="domain" description="Fe2OG dioxygenase" evidence="6">
    <location>
        <begin position="311"/>
        <end position="439"/>
    </location>
</feature>
<keyword evidence="1" id="KW-0479">Metal-binding</keyword>
<dbReference type="InterPro" id="IPR010666">
    <property type="entry name" value="Znf_GRF"/>
</dbReference>
<organism evidence="8 9">
    <name type="scientific">Arthrobotrys flagrans</name>
    <name type="common">Nematode-trapping fungus</name>
    <name type="synonym">Trichothecium flagrans</name>
    <dbReference type="NCBI Taxonomy" id="97331"/>
    <lineage>
        <taxon>Eukaryota</taxon>
        <taxon>Fungi</taxon>
        <taxon>Dikarya</taxon>
        <taxon>Ascomycota</taxon>
        <taxon>Pezizomycotina</taxon>
        <taxon>Orbiliomycetes</taxon>
        <taxon>Orbiliales</taxon>
        <taxon>Orbiliaceae</taxon>
        <taxon>Arthrobotrys</taxon>
    </lineage>
</organism>
<evidence type="ECO:0000256" key="3">
    <source>
        <dbReference type="ARBA" id="ARBA00022833"/>
    </source>
</evidence>
<dbReference type="InterPro" id="IPR037151">
    <property type="entry name" value="AlkB-like_sf"/>
</dbReference>
<proteinExistence type="predicted"/>
<accession>A0A437A1W9</accession>
<evidence type="ECO:0000259" key="7">
    <source>
        <dbReference type="PROSITE" id="PS51999"/>
    </source>
</evidence>
<evidence type="ECO:0000313" key="8">
    <source>
        <dbReference type="EMBL" id="RVD85070.1"/>
    </source>
</evidence>
<dbReference type="SUPFAM" id="SSF51197">
    <property type="entry name" value="Clavaminate synthase-like"/>
    <property type="match status" value="1"/>
</dbReference>
<keyword evidence="3" id="KW-0862">Zinc</keyword>
<feature type="region of interest" description="Disordered" evidence="5">
    <location>
        <begin position="133"/>
        <end position="168"/>
    </location>
</feature>
<keyword evidence="9" id="KW-1185">Reference proteome</keyword>
<dbReference type="GO" id="GO:0008270">
    <property type="term" value="F:zinc ion binding"/>
    <property type="evidence" value="ECO:0007669"/>
    <property type="project" value="UniProtKB-KW"/>
</dbReference>
<evidence type="ECO:0000256" key="1">
    <source>
        <dbReference type="ARBA" id="ARBA00022723"/>
    </source>
</evidence>
<feature type="compositionally biased region" description="Low complexity" evidence="5">
    <location>
        <begin position="133"/>
        <end position="148"/>
    </location>
</feature>
<feature type="compositionally biased region" description="Polar residues" evidence="5">
    <location>
        <begin position="149"/>
        <end position="164"/>
    </location>
</feature>
<dbReference type="AlphaFoldDB" id="A0A437A1W9"/>
<dbReference type="OrthoDB" id="545910at2759"/>
<evidence type="ECO:0000313" key="9">
    <source>
        <dbReference type="Proteomes" id="UP000283090"/>
    </source>
</evidence>
<dbReference type="Pfam" id="PF13532">
    <property type="entry name" value="2OG-FeII_Oxy_2"/>
    <property type="match status" value="1"/>
</dbReference>
<protein>
    <submittedName>
        <fullName evidence="8">Uncharacterized protein</fullName>
    </submittedName>
</protein>
<feature type="compositionally biased region" description="Basic and acidic residues" evidence="5">
    <location>
        <begin position="51"/>
        <end position="76"/>
    </location>
</feature>
<dbReference type="RefSeq" id="XP_067490614.1">
    <property type="nucleotide sequence ID" value="XM_067632336.1"/>
</dbReference>
<dbReference type="GO" id="GO:0006307">
    <property type="term" value="P:DNA alkylation repair"/>
    <property type="evidence" value="ECO:0007669"/>
    <property type="project" value="InterPro"/>
</dbReference>
<dbReference type="PANTHER" id="PTHR31212:SF4">
    <property type="entry name" value="ALPHA-KETOGLUTARATE-DEPENDENT DIOXYGENASE ALKB HOMOLOG 3"/>
    <property type="match status" value="1"/>
</dbReference>
<sequence length="516" mass="57857">MSKDKNSATQKKRNFFEAFAKSKAPAVDSSVAKKRVLEHAPNTTLSHNKGPQKDLRSDEERSEAPEVETSKGKDDINSPGRAAQTEEEEEEESTDLKLALLSSLQPSLSPDTLLELLLTCNGSVSEASKLALSSPSKKKTTSIPTQSSLSTFLSPSETDSTQPTRKIPFPLPEIPKFKTLHLTTPSQVPYYAPATLHPSFLPSDVANQLLSECLAEVPSFGKYEFRLFERNVSSPHTASFFVKDEEMAAQHRRGYMYNGSVLDDIRTFTPTMRKVLPLLETFVNEQILDRISNVYPGGQKLKHMLPPGKWHITSAFMNCYDGAKQSVGWHSDQLTYLGPRTVIASISLGVEREFRLRRVAPVVVDTTVPFEPNSDAEEGQEWKWQPEGQASIHLPHNSLLIMHAECQESWKHSVHPANNIQPHPIAGRKRINITFRCYRKSLRPDKIPTCKCGVGCVLKTVQRVKDRMGWYFWGCQVGNQWKDDDDDGEGKDKKKEGGCGYLVWAKFDNDGDPIWG</sequence>
<dbReference type="VEuPathDB" id="FungiDB:DFL_003401"/>
<dbReference type="PROSITE" id="PS51999">
    <property type="entry name" value="ZF_GRF"/>
    <property type="match status" value="1"/>
</dbReference>
<dbReference type="Proteomes" id="UP000283090">
    <property type="component" value="Unassembled WGS sequence"/>
</dbReference>
<dbReference type="InterPro" id="IPR005123">
    <property type="entry name" value="Oxoglu/Fe-dep_dioxygenase_dom"/>
</dbReference>
<name>A0A437A1W9_ARTFL</name>
<dbReference type="PROSITE" id="PS51471">
    <property type="entry name" value="FE2OG_OXY"/>
    <property type="match status" value="1"/>
</dbReference>
<dbReference type="GeneID" id="93585712"/>
<gene>
    <name evidence="8" type="ORF">DFL_003401</name>
</gene>
<dbReference type="PANTHER" id="PTHR31212">
    <property type="entry name" value="ALPHA-KETOGLUTARATE-DEPENDENT DIOXYGENASE ALKB HOMOLOG 3"/>
    <property type="match status" value="1"/>
</dbReference>
<evidence type="ECO:0000256" key="2">
    <source>
        <dbReference type="ARBA" id="ARBA00022771"/>
    </source>
</evidence>
<reference evidence="8 9" key="1">
    <citation type="submission" date="2019-01" db="EMBL/GenBank/DDBJ databases">
        <title>Intercellular communication is required for trap formation in the nematode-trapping fungus Duddingtonia flagrans.</title>
        <authorList>
            <person name="Youssar L."/>
            <person name="Wernet V."/>
            <person name="Hensel N."/>
            <person name="Hildebrandt H.-G."/>
            <person name="Fischer R."/>
        </authorList>
    </citation>
    <scope>NUCLEOTIDE SEQUENCE [LARGE SCALE GENOMIC DNA]</scope>
    <source>
        <strain evidence="8 9">CBS H-5679</strain>
    </source>
</reference>
<evidence type="ECO:0000259" key="6">
    <source>
        <dbReference type="PROSITE" id="PS51471"/>
    </source>
</evidence>
<dbReference type="STRING" id="97331.A0A437A1W9"/>
<dbReference type="EMBL" id="SAEB01000006">
    <property type="protein sequence ID" value="RVD85070.1"/>
    <property type="molecule type" value="Genomic_DNA"/>
</dbReference>
<dbReference type="InterPro" id="IPR032854">
    <property type="entry name" value="ALKBH3"/>
</dbReference>
<dbReference type="Gene3D" id="2.60.120.590">
    <property type="entry name" value="Alpha-ketoglutarate-dependent dioxygenase AlkB-like"/>
    <property type="match status" value="1"/>
</dbReference>
<dbReference type="InterPro" id="IPR027450">
    <property type="entry name" value="AlkB-like"/>
</dbReference>
<evidence type="ECO:0000256" key="5">
    <source>
        <dbReference type="SAM" id="MobiDB-lite"/>
    </source>
</evidence>
<feature type="region of interest" description="Disordered" evidence="5">
    <location>
        <begin position="16"/>
        <end position="96"/>
    </location>
</feature>
<feature type="domain" description="GRF-type" evidence="7">
    <location>
        <begin position="450"/>
        <end position="508"/>
    </location>
</feature>
<dbReference type="FunFam" id="2.60.120.590:FF:000010">
    <property type="entry name" value="GRF zinc finger domain protein"/>
    <property type="match status" value="1"/>
</dbReference>
<comment type="caution">
    <text evidence="8">The sequence shown here is derived from an EMBL/GenBank/DDBJ whole genome shotgun (WGS) entry which is preliminary data.</text>
</comment>